<sequence>MSEPKRLHPIASVINTGKRLKNLFIPLAAIFLSGGREGKESLFITFGIAFVVVIFTFISGLISWLKYTYRFENNELRVEYGIFIRKKRYIPFERIQSIDLTEGILQQLFGLVKVQIETAGSSGDEEAEAVLSAITKEEAKLIQEYVAAAKTGDSEIASHKVAKPIFKITTPELLLLSLTSGGIGVVISALFALLSQFDDFIPFKKVFGGLEDWAVHNLILIAILVFAGFFLAWLIALVLTMLKYANFTVVQTEKDFVISQGLLEKKQITIPLNRIQAIRISENPIRQLLGYGTVYVESAGGSIENKDGANVILLPIMKVRELSAIIGHYLPEYHFTASFTPVPKRAIRRYIFRSWFIPVPIAVAAIFFFKIWGLFSLILIGIFTFWAILKYKTAGWSLDGQQLTLRFQTTNRTTVFMKKNKIQSLEIRESYFQRNKQLGTIEAYVKSGLGGAGGTVVDMEKSEVEKIFGWYSKEQKNREGASG</sequence>
<feature type="transmembrane region" description="Helical" evidence="1">
    <location>
        <begin position="350"/>
        <end position="368"/>
    </location>
</feature>
<keyword evidence="1" id="KW-0472">Membrane</keyword>
<feature type="transmembrane region" description="Helical" evidence="1">
    <location>
        <begin position="42"/>
        <end position="65"/>
    </location>
</feature>
<protein>
    <submittedName>
        <fullName evidence="3">PH domain-containing protein</fullName>
    </submittedName>
</protein>
<evidence type="ECO:0000256" key="1">
    <source>
        <dbReference type="SAM" id="Phobius"/>
    </source>
</evidence>
<dbReference type="PANTHER" id="PTHR34473">
    <property type="entry name" value="UPF0699 TRANSMEMBRANE PROTEIN YDBS"/>
    <property type="match status" value="1"/>
</dbReference>
<name>A0A942TAC2_9BACI</name>
<organism evidence="3">
    <name type="scientific">Neobacillus citreus</name>
    <dbReference type="NCBI Taxonomy" id="2833578"/>
    <lineage>
        <taxon>Bacteria</taxon>
        <taxon>Bacillati</taxon>
        <taxon>Bacillota</taxon>
        <taxon>Bacilli</taxon>
        <taxon>Bacillales</taxon>
        <taxon>Bacillaceae</taxon>
        <taxon>Neobacillus</taxon>
    </lineage>
</organism>
<evidence type="ECO:0000313" key="3">
    <source>
        <dbReference type="EMBL" id="MBS4188330.1"/>
    </source>
</evidence>
<reference evidence="3" key="1">
    <citation type="submission" date="2021-05" db="EMBL/GenBank/DDBJ databases">
        <title>Novel Bacillus species.</title>
        <authorList>
            <person name="Liu G."/>
        </authorList>
    </citation>
    <scope>NUCLEOTIDE SEQUENCE</scope>
    <source>
        <strain evidence="3 5">FJAT-50051</strain>
    </source>
</reference>
<feature type="domain" description="YdbS-like PH" evidence="2">
    <location>
        <begin position="391"/>
        <end position="471"/>
    </location>
</feature>
<feature type="transmembrane region" description="Helical" evidence="1">
    <location>
        <begin position="214"/>
        <end position="239"/>
    </location>
</feature>
<keyword evidence="1" id="KW-1133">Transmembrane helix</keyword>
<dbReference type="PIRSF" id="PIRSF026631">
    <property type="entry name" value="UCP026631"/>
    <property type="match status" value="1"/>
</dbReference>
<evidence type="ECO:0000313" key="5">
    <source>
        <dbReference type="Proteomes" id="UP000677265"/>
    </source>
</evidence>
<evidence type="ECO:0000259" key="2">
    <source>
        <dbReference type="Pfam" id="PF03703"/>
    </source>
</evidence>
<keyword evidence="1" id="KW-0812">Transmembrane</keyword>
<feature type="domain" description="YdbS-like PH" evidence="2">
    <location>
        <begin position="64"/>
        <end position="145"/>
    </location>
</feature>
<dbReference type="PANTHER" id="PTHR34473:SF2">
    <property type="entry name" value="UPF0699 TRANSMEMBRANE PROTEIN YDBT"/>
    <property type="match status" value="1"/>
</dbReference>
<comment type="caution">
    <text evidence="3">The sequence shown here is derived from an EMBL/GenBank/DDBJ whole genome shotgun (WGS) entry which is preliminary data.</text>
</comment>
<keyword evidence="5" id="KW-1185">Reference proteome</keyword>
<dbReference type="EMBL" id="JAGYPE020000064">
    <property type="protein sequence ID" value="MCH6268690.1"/>
    <property type="molecule type" value="Genomic_DNA"/>
</dbReference>
<dbReference type="InterPro" id="IPR005182">
    <property type="entry name" value="YdbS-like_PH"/>
</dbReference>
<dbReference type="EMBL" id="JAGYPE010000011">
    <property type="protein sequence ID" value="MBS4188330.1"/>
    <property type="molecule type" value="Genomic_DNA"/>
</dbReference>
<dbReference type="AlphaFoldDB" id="A0A942TAC2"/>
<dbReference type="Proteomes" id="UP000677265">
    <property type="component" value="Unassembled WGS sequence"/>
</dbReference>
<feature type="transmembrane region" description="Helical" evidence="1">
    <location>
        <begin position="173"/>
        <end position="194"/>
    </location>
</feature>
<dbReference type="Pfam" id="PF03703">
    <property type="entry name" value="bPH_2"/>
    <property type="match status" value="3"/>
</dbReference>
<dbReference type="InterPro" id="IPR014529">
    <property type="entry name" value="UCP026631"/>
</dbReference>
<gene>
    <name evidence="4" type="ORF">KHB02_024485</name>
    <name evidence="3" type="ORF">KHB02_43965</name>
</gene>
<evidence type="ECO:0000313" key="4">
    <source>
        <dbReference type="EMBL" id="MCH6268690.1"/>
    </source>
</evidence>
<feature type="domain" description="YdbS-like PH" evidence="2">
    <location>
        <begin position="244"/>
        <end position="323"/>
    </location>
</feature>
<proteinExistence type="predicted"/>
<accession>A0A942TAC2</accession>